<name>A0A2T2N2X5_CORCC</name>
<evidence type="ECO:0000256" key="8">
    <source>
        <dbReference type="PIRSR" id="PIRSR638964-3"/>
    </source>
</evidence>
<feature type="disulfide bond" evidence="8">
    <location>
        <begin position="161"/>
        <end position="199"/>
    </location>
</feature>
<evidence type="ECO:0000256" key="5">
    <source>
        <dbReference type="ARBA" id="ARBA00023180"/>
    </source>
</evidence>
<evidence type="ECO:0000256" key="9">
    <source>
        <dbReference type="RuleBase" id="RU367111"/>
    </source>
</evidence>
<dbReference type="AlphaFoldDB" id="A0A2T2N2X5"/>
<comment type="pathway">
    <text evidence="9">Glycan metabolism; L-arabinan degradation.</text>
</comment>
<dbReference type="EMBL" id="KZ678153">
    <property type="protein sequence ID" value="PSN59793.1"/>
    <property type="molecule type" value="Genomic_DNA"/>
</dbReference>
<dbReference type="GO" id="GO:0046373">
    <property type="term" value="P:L-arabinose metabolic process"/>
    <property type="evidence" value="ECO:0007669"/>
    <property type="project" value="UniProtKB-UniRule"/>
</dbReference>
<evidence type="ECO:0000256" key="6">
    <source>
        <dbReference type="ARBA" id="ARBA00023295"/>
    </source>
</evidence>
<evidence type="ECO:0000256" key="7">
    <source>
        <dbReference type="PIRSR" id="PIRSR638964-1"/>
    </source>
</evidence>
<keyword evidence="4 9" id="KW-0378">Hydrolase</keyword>
<dbReference type="Pfam" id="PF09206">
    <property type="entry name" value="ArabFuran-catal"/>
    <property type="match status" value="2"/>
</dbReference>
<organism evidence="12 13">
    <name type="scientific">Corynespora cassiicola Philippines</name>
    <dbReference type="NCBI Taxonomy" id="1448308"/>
    <lineage>
        <taxon>Eukaryota</taxon>
        <taxon>Fungi</taxon>
        <taxon>Dikarya</taxon>
        <taxon>Ascomycota</taxon>
        <taxon>Pezizomycotina</taxon>
        <taxon>Dothideomycetes</taxon>
        <taxon>Pleosporomycetidae</taxon>
        <taxon>Pleosporales</taxon>
        <taxon>Corynesporascaceae</taxon>
        <taxon>Corynespora</taxon>
    </lineage>
</organism>
<dbReference type="Proteomes" id="UP000240883">
    <property type="component" value="Unassembled WGS sequence"/>
</dbReference>
<comment type="similarity">
    <text evidence="2 9">Belongs to the glycosyl hydrolase 54 family.</text>
</comment>
<evidence type="ECO:0000256" key="4">
    <source>
        <dbReference type="ARBA" id="ARBA00022801"/>
    </source>
</evidence>
<dbReference type="UniPathway" id="UPA00667"/>
<feature type="domain" description="Alpha-L-arabinofuranosidase B arabinose-binding" evidence="10">
    <location>
        <begin position="155"/>
        <end position="250"/>
    </location>
</feature>
<dbReference type="STRING" id="1448308.A0A2T2N2X5"/>
<protein>
    <recommendedName>
        <fullName evidence="9">Alpha-L-arabinofuranosidase</fullName>
        <ecNumber evidence="9">3.2.1.55</ecNumber>
    </recommendedName>
</protein>
<keyword evidence="13" id="KW-1185">Reference proteome</keyword>
<dbReference type="GO" id="GO:0031222">
    <property type="term" value="P:arabinan catabolic process"/>
    <property type="evidence" value="ECO:0007669"/>
    <property type="project" value="UniProtKB-UniRule"/>
</dbReference>
<dbReference type="PANTHER" id="PTHR39447:SF2">
    <property type="entry name" value="ALPHA-L-ARABINOFURANOSIDASE B"/>
    <property type="match status" value="1"/>
</dbReference>
<dbReference type="InterPro" id="IPR036195">
    <property type="entry name" value="AbfB_ABD_sf"/>
</dbReference>
<comment type="subcellular location">
    <subcellularLocation>
        <location evidence="9">Secreted</location>
    </subcellularLocation>
</comment>
<reference evidence="12 13" key="1">
    <citation type="journal article" date="2018" name="Front. Microbiol.">
        <title>Genome-Wide Analysis of Corynespora cassiicola Leaf Fall Disease Putative Effectors.</title>
        <authorList>
            <person name="Lopez D."/>
            <person name="Ribeiro S."/>
            <person name="Label P."/>
            <person name="Fumanal B."/>
            <person name="Venisse J.S."/>
            <person name="Kohler A."/>
            <person name="de Oliveira R.R."/>
            <person name="Labutti K."/>
            <person name="Lipzen A."/>
            <person name="Lail K."/>
            <person name="Bauer D."/>
            <person name="Ohm R.A."/>
            <person name="Barry K.W."/>
            <person name="Spatafora J."/>
            <person name="Grigoriev I.V."/>
            <person name="Martin F.M."/>
            <person name="Pujade-Renaud V."/>
        </authorList>
    </citation>
    <scope>NUCLEOTIDE SEQUENCE [LARGE SCALE GENOMIC DNA]</scope>
    <source>
        <strain evidence="12 13">Philippines</strain>
    </source>
</reference>
<dbReference type="Gene3D" id="2.60.120.200">
    <property type="match status" value="2"/>
</dbReference>
<keyword evidence="5" id="KW-0325">Glycoprotein</keyword>
<evidence type="ECO:0000256" key="2">
    <source>
        <dbReference type="ARBA" id="ARBA00006963"/>
    </source>
</evidence>
<dbReference type="SUPFAM" id="SSF49899">
    <property type="entry name" value="Concanavalin A-like lectins/glucanases"/>
    <property type="match status" value="1"/>
</dbReference>
<feature type="domain" description="Alpha-L-arabinofuranosidase B catalytic" evidence="11">
    <location>
        <begin position="10"/>
        <end position="83"/>
    </location>
</feature>
<dbReference type="InterPro" id="IPR038964">
    <property type="entry name" value="ABFB"/>
</dbReference>
<accession>A0A2T2N2X5</accession>
<keyword evidence="9" id="KW-0964">Secreted</keyword>
<feature type="active site" description="Proton donor" evidence="7">
    <location>
        <position position="110"/>
    </location>
</feature>
<keyword evidence="9" id="KW-0858">Xylan degradation</keyword>
<evidence type="ECO:0000313" key="12">
    <source>
        <dbReference type="EMBL" id="PSN59793.1"/>
    </source>
</evidence>
<dbReference type="GO" id="GO:0046556">
    <property type="term" value="F:alpha-L-arabinofuranosidase activity"/>
    <property type="evidence" value="ECO:0007669"/>
    <property type="project" value="UniProtKB-UniRule"/>
</dbReference>
<dbReference type="InterPro" id="IPR013320">
    <property type="entry name" value="ConA-like_dom_sf"/>
</dbReference>
<keyword evidence="9" id="KW-0624">Polysaccharide degradation</keyword>
<dbReference type="SUPFAM" id="SSF110221">
    <property type="entry name" value="AbfB domain"/>
    <property type="match status" value="1"/>
</dbReference>
<keyword evidence="8" id="KW-1015">Disulfide bond</keyword>
<evidence type="ECO:0000259" key="10">
    <source>
        <dbReference type="Pfam" id="PF05270"/>
    </source>
</evidence>
<feature type="disulfide bond" evidence="8">
    <location>
        <begin position="15"/>
        <end position="16"/>
    </location>
</feature>
<gene>
    <name evidence="12" type="ORF">BS50DRAFT_626539</name>
</gene>
<comment type="catalytic activity">
    <reaction evidence="1 9">
        <text>Hydrolysis of terminal non-reducing alpha-L-arabinofuranoside residues in alpha-L-arabinosides.</text>
        <dbReference type="EC" id="3.2.1.55"/>
    </reaction>
</comment>
<dbReference type="InterPro" id="IPR015289">
    <property type="entry name" value="A-L-arabinofuranosidase_B_cat"/>
</dbReference>
<proteinExistence type="inferred from homology"/>
<dbReference type="GO" id="GO:0005576">
    <property type="term" value="C:extracellular region"/>
    <property type="evidence" value="ECO:0007669"/>
    <property type="project" value="UniProtKB-SubCell"/>
</dbReference>
<dbReference type="Pfam" id="PF05270">
    <property type="entry name" value="AbfB"/>
    <property type="match status" value="1"/>
</dbReference>
<dbReference type="GO" id="GO:0045493">
    <property type="term" value="P:xylan catabolic process"/>
    <property type="evidence" value="ECO:0007669"/>
    <property type="project" value="UniProtKB-KW"/>
</dbReference>
<sequence>MPPAEQPETTWRRGCCFDYGNAETNSRDTGNGHMEDIYFGTSPGNGPWPIAELENGFFSGYETCNKPNIPSVPSRFLTGVVKGGLNSAREGLIIIRLMNEGIVILGIGGDNSNSGQSKFYESVMTSGYPSDATENTAPKSIHRPSIDLKAIPSSSLGNIACFSFETKDTPASFIRHYNFELHLDKDDGTKLFREDATLCPQAGLNGRDISIRSWNYPTRYFCHYGNVTYAASNGDVHRFYAARLFNSDVTRIVGGAFD</sequence>
<dbReference type="GO" id="GO:0045490">
    <property type="term" value="P:pectin catabolic process"/>
    <property type="evidence" value="ECO:0007669"/>
    <property type="project" value="TreeGrafter"/>
</dbReference>
<dbReference type="PANTHER" id="PTHR39447">
    <property type="entry name" value="ALPHA-L-ARABINOFURANOSIDASE B"/>
    <property type="match status" value="1"/>
</dbReference>
<dbReference type="InterPro" id="IPR007934">
    <property type="entry name" value="AbfB_ABD"/>
</dbReference>
<evidence type="ECO:0000256" key="1">
    <source>
        <dbReference type="ARBA" id="ARBA00001462"/>
    </source>
</evidence>
<dbReference type="Gene3D" id="2.80.10.50">
    <property type="match status" value="1"/>
</dbReference>
<feature type="active site" description="Nucleophile" evidence="7">
    <location>
        <position position="54"/>
    </location>
</feature>
<evidence type="ECO:0000256" key="3">
    <source>
        <dbReference type="ARBA" id="ARBA00022729"/>
    </source>
</evidence>
<evidence type="ECO:0000313" key="13">
    <source>
        <dbReference type="Proteomes" id="UP000240883"/>
    </source>
</evidence>
<keyword evidence="9" id="KW-0119">Carbohydrate metabolism</keyword>
<keyword evidence="6 9" id="KW-0326">Glycosidase</keyword>
<dbReference type="EC" id="3.2.1.55" evidence="9"/>
<dbReference type="OrthoDB" id="157622at2759"/>
<keyword evidence="3" id="KW-0732">Signal</keyword>
<feature type="domain" description="Alpha-L-arabinofuranosidase B catalytic" evidence="11">
    <location>
        <begin position="98"/>
        <end position="137"/>
    </location>
</feature>
<evidence type="ECO:0000259" key="11">
    <source>
        <dbReference type="Pfam" id="PF09206"/>
    </source>
</evidence>